<evidence type="ECO:0008006" key="4">
    <source>
        <dbReference type="Google" id="ProtNLM"/>
    </source>
</evidence>
<feature type="transmembrane region" description="Helical" evidence="1">
    <location>
        <begin position="129"/>
        <end position="147"/>
    </location>
</feature>
<keyword evidence="3" id="KW-1185">Reference proteome</keyword>
<dbReference type="GeneID" id="70129384"/>
<accession>A0A9P8ZVA8</accession>
<keyword evidence="1" id="KW-0812">Transmembrane</keyword>
<feature type="transmembrane region" description="Helical" evidence="1">
    <location>
        <begin position="87"/>
        <end position="109"/>
    </location>
</feature>
<dbReference type="Proteomes" id="UP000758603">
    <property type="component" value="Unassembled WGS sequence"/>
</dbReference>
<feature type="transmembrane region" description="Helical" evidence="1">
    <location>
        <begin position="58"/>
        <end position="75"/>
    </location>
</feature>
<feature type="transmembrane region" description="Helical" evidence="1">
    <location>
        <begin position="238"/>
        <end position="256"/>
    </location>
</feature>
<dbReference type="OrthoDB" id="5243020at2759"/>
<dbReference type="RefSeq" id="XP_045955116.1">
    <property type="nucleotide sequence ID" value="XM_046100492.1"/>
</dbReference>
<protein>
    <recommendedName>
        <fullName evidence="4">DUF2157 domain-containing protein</fullName>
    </recommendedName>
</protein>
<name>A0A9P8ZVA8_9PEZI</name>
<feature type="transmembrane region" description="Helical" evidence="1">
    <location>
        <begin position="177"/>
        <end position="195"/>
    </location>
</feature>
<keyword evidence="1" id="KW-0472">Membrane</keyword>
<keyword evidence="1" id="KW-1133">Transmembrane helix</keyword>
<feature type="transmembrane region" description="Helical" evidence="1">
    <location>
        <begin position="207"/>
        <end position="226"/>
    </location>
</feature>
<evidence type="ECO:0000313" key="3">
    <source>
        <dbReference type="Proteomes" id="UP000758603"/>
    </source>
</evidence>
<evidence type="ECO:0000313" key="2">
    <source>
        <dbReference type="EMBL" id="KAH6648609.1"/>
    </source>
</evidence>
<dbReference type="EMBL" id="JAGPXC010000007">
    <property type="protein sequence ID" value="KAH6648609.1"/>
    <property type="molecule type" value="Genomic_DNA"/>
</dbReference>
<sequence length="391" mass="44729">MSPMTETKLTVSSSQARAVQAAIQQWKNQHLVSSSLASQLLETLNVEDSFDWQRFAKYSFRLAIICLAIAIFSILTDDAFLKLIRRVFSIPAWIRSLCTAAVAATVHYWGYLRQLEQPLQVWTNESAHALGGLIVAVAAWQLFEWLGAPKKRRQLTYESGLSDEEKGRRIQANKDQYAMQLEVIIWIVLLLAVVYGTTGMLTGSNLIWSTALLVLGTWLGVFTGYHDALATYSIYMEYPLRFVLFGLSLTGVGYTMRRWERTVPLWSSTRIWGLLYLFIALWILSLFGDDELFSRKKKTPKPSHDNKNRRLFVWSLIFGLAAGYCIVHGMKHDDGTTKGFGLAFLGINLYTRFFELFWHAWYKPLFFAVLAGTLAVMGRYAERVWNMQLQI</sequence>
<feature type="transmembrane region" description="Helical" evidence="1">
    <location>
        <begin position="361"/>
        <end position="381"/>
    </location>
</feature>
<evidence type="ECO:0000256" key="1">
    <source>
        <dbReference type="SAM" id="Phobius"/>
    </source>
</evidence>
<proteinExistence type="predicted"/>
<reference evidence="2" key="1">
    <citation type="journal article" date="2021" name="Nat. Commun.">
        <title>Genetic determinants of endophytism in the Arabidopsis root mycobiome.</title>
        <authorList>
            <person name="Mesny F."/>
            <person name="Miyauchi S."/>
            <person name="Thiergart T."/>
            <person name="Pickel B."/>
            <person name="Atanasova L."/>
            <person name="Karlsson M."/>
            <person name="Huettel B."/>
            <person name="Barry K.W."/>
            <person name="Haridas S."/>
            <person name="Chen C."/>
            <person name="Bauer D."/>
            <person name="Andreopoulos W."/>
            <person name="Pangilinan J."/>
            <person name="LaButti K."/>
            <person name="Riley R."/>
            <person name="Lipzen A."/>
            <person name="Clum A."/>
            <person name="Drula E."/>
            <person name="Henrissat B."/>
            <person name="Kohler A."/>
            <person name="Grigoriev I.V."/>
            <person name="Martin F.M."/>
            <person name="Hacquard S."/>
        </authorList>
    </citation>
    <scope>NUCLEOTIDE SEQUENCE</scope>
    <source>
        <strain evidence="2">MPI-SDFR-AT-0073</strain>
    </source>
</reference>
<dbReference type="AlphaFoldDB" id="A0A9P8ZVA8"/>
<feature type="transmembrane region" description="Helical" evidence="1">
    <location>
        <begin position="271"/>
        <end position="290"/>
    </location>
</feature>
<gene>
    <name evidence="2" type="ORF">BKA67DRAFT_538631</name>
</gene>
<comment type="caution">
    <text evidence="2">The sequence shown here is derived from an EMBL/GenBank/DDBJ whole genome shotgun (WGS) entry which is preliminary data.</text>
</comment>
<organism evidence="2 3">
    <name type="scientific">Truncatella angustata</name>
    <dbReference type="NCBI Taxonomy" id="152316"/>
    <lineage>
        <taxon>Eukaryota</taxon>
        <taxon>Fungi</taxon>
        <taxon>Dikarya</taxon>
        <taxon>Ascomycota</taxon>
        <taxon>Pezizomycotina</taxon>
        <taxon>Sordariomycetes</taxon>
        <taxon>Xylariomycetidae</taxon>
        <taxon>Amphisphaeriales</taxon>
        <taxon>Sporocadaceae</taxon>
        <taxon>Truncatella</taxon>
    </lineage>
</organism>
<feature type="transmembrane region" description="Helical" evidence="1">
    <location>
        <begin position="311"/>
        <end position="330"/>
    </location>
</feature>